<proteinExistence type="predicted"/>
<evidence type="ECO:0000313" key="2">
    <source>
        <dbReference type="Proteomes" id="UP001642464"/>
    </source>
</evidence>
<dbReference type="Proteomes" id="UP001642464">
    <property type="component" value="Unassembled WGS sequence"/>
</dbReference>
<sequence>MALELRDASEGKMVSERFQELKSLLVQLGELAWRQGTTAIEEACKVLDIAYKESEILEICEEISGGTFETQGEPLDVAVCDFLAYLLRSTPAEQEFEPLNPSENATAIHRLEERALPLHYFRALFRFAEGVSYNGELWYDLEQHLPSIKLPKLNIYQVHHWIIEPLTFREDFSYAEVVINETKPPKRIWFISHWWGEAMCNFVQCLAKHIDIRRMSVSRTAYWAAWAAIGPSDAAPTGRATAAADALLTARVLAPRQVLLMLGPEGEAFRRSWCVLEMAVATGLGEARKDHQKPRSGTLDLVTMRPDVRLPVVLTDGLTEVEEEWEAKHPGMGHIGKTDREKSFPLEALHTGLGVDFASCKTSVPAERTWIYHFLERLVLVDEPASAEGISRHLRSFFARTAVVQVLNRQLPVAPYLAVIAQNVVQKELTLPCLAHVLEDPETFLSLLSQSLASLTELESLKLDLGWRSIYANGHVSHLASAECLAEGLRNLGHLKELALRLNGCVNLLHLGWSPAPPTLTLQRLELRLDGCERLQDLSELLRCIGDLQQLTSLQLSLAGCKGLMVDSDLVLLGKSLRQLPKLRQLFLDLSGAKRIFYVIELGKSIRCLRDLQEFHLDLSFCVNLSDISHLGNSIRILLTETTFGTGPFMLKLEKSGVRINREKVVGYDTAQGFVKALGVRALSDPEDDVGLQVEKPQSTVWLTHLEEMAIKRSFRLPMGCQGFHKGCPRLY</sequence>
<reference evidence="1 2" key="1">
    <citation type="submission" date="2024-02" db="EMBL/GenBank/DDBJ databases">
        <authorList>
            <person name="Chen Y."/>
            <person name="Shah S."/>
            <person name="Dougan E. K."/>
            <person name="Thang M."/>
            <person name="Chan C."/>
        </authorList>
    </citation>
    <scope>NUCLEOTIDE SEQUENCE [LARGE SCALE GENOMIC DNA]</scope>
</reference>
<name>A0ABP0P551_9DINO</name>
<comment type="caution">
    <text evidence="1">The sequence shown here is derived from an EMBL/GenBank/DDBJ whole genome shotgun (WGS) entry which is preliminary data.</text>
</comment>
<dbReference type="EMBL" id="CAXAMM010032602">
    <property type="protein sequence ID" value="CAK9069969.1"/>
    <property type="molecule type" value="Genomic_DNA"/>
</dbReference>
<keyword evidence="2" id="KW-1185">Reference proteome</keyword>
<organism evidence="1 2">
    <name type="scientific">Durusdinium trenchii</name>
    <dbReference type="NCBI Taxonomy" id="1381693"/>
    <lineage>
        <taxon>Eukaryota</taxon>
        <taxon>Sar</taxon>
        <taxon>Alveolata</taxon>
        <taxon>Dinophyceae</taxon>
        <taxon>Suessiales</taxon>
        <taxon>Symbiodiniaceae</taxon>
        <taxon>Durusdinium</taxon>
    </lineage>
</organism>
<evidence type="ECO:0000313" key="1">
    <source>
        <dbReference type="EMBL" id="CAK9069969.1"/>
    </source>
</evidence>
<gene>
    <name evidence="1" type="ORF">SCF082_LOCUS34926</name>
</gene>
<protein>
    <recommendedName>
        <fullName evidence="3">TIR domain-containing protein</fullName>
    </recommendedName>
</protein>
<accession>A0ABP0P551</accession>
<evidence type="ECO:0008006" key="3">
    <source>
        <dbReference type="Google" id="ProtNLM"/>
    </source>
</evidence>
<dbReference type="SUPFAM" id="SSF52047">
    <property type="entry name" value="RNI-like"/>
    <property type="match status" value="1"/>
</dbReference>